<comment type="caution">
    <text evidence="1">The sequence shown here is derived from an EMBL/GenBank/DDBJ whole genome shotgun (WGS) entry which is preliminary data.</text>
</comment>
<name>A0A645CI86_9ZZZZ</name>
<accession>A0A645CI86</accession>
<proteinExistence type="predicted"/>
<dbReference type="AlphaFoldDB" id="A0A645CI86"/>
<protein>
    <recommendedName>
        <fullName evidence="2">Beta-barrel assembly-enhancing protease</fullName>
    </recommendedName>
</protein>
<gene>
    <name evidence="1" type="ORF">SDC9_123658</name>
</gene>
<dbReference type="Gene3D" id="1.25.40.10">
    <property type="entry name" value="Tetratricopeptide repeat domain"/>
    <property type="match status" value="1"/>
</dbReference>
<dbReference type="EMBL" id="VSSQ01027417">
    <property type="protein sequence ID" value="MPM76659.1"/>
    <property type="molecule type" value="Genomic_DNA"/>
</dbReference>
<organism evidence="1">
    <name type="scientific">bioreactor metagenome</name>
    <dbReference type="NCBI Taxonomy" id="1076179"/>
    <lineage>
        <taxon>unclassified sequences</taxon>
        <taxon>metagenomes</taxon>
        <taxon>ecological metagenomes</taxon>
    </lineage>
</organism>
<evidence type="ECO:0000313" key="1">
    <source>
        <dbReference type="EMBL" id="MPM76659.1"/>
    </source>
</evidence>
<sequence>MDIALWYESVGETQEAVKLLSLIPSHPIACYHKAWLMHLRGEEDEASGQLRAADALSPEMVFPFRRENMKSLQWASSHTASWKPKYYQAILWHLYRNKGKALEMLNQCGEVDNALFYSYRAALNGGNGTTLDDLQKSASVEKNWRTGMQLIKYYSTNNDWESANDAAKNYHRMYPENYIIGLQYAKTLCKTGKYDQTLVLLKKIKVLPYEGAYEGRRIYRDANLFSAIGFIQKQQYTKALKRIGESKIWIENLGVGKPYDEQIDYRLENFLEARCAQKESPQSRQLLEIIAATFQQSRQSKHFNANNLLTAIAMRETGNKDAADDWVSEWESQFAGNPVMEWCRAIYNNDFKTASELTKKQAEQVEKAPWEVTYVDYNFELLEKLFPTKLPVAASLRM</sequence>
<dbReference type="SUPFAM" id="SSF48452">
    <property type="entry name" value="TPR-like"/>
    <property type="match status" value="1"/>
</dbReference>
<reference evidence="1" key="1">
    <citation type="submission" date="2019-08" db="EMBL/GenBank/DDBJ databases">
        <authorList>
            <person name="Kucharzyk K."/>
            <person name="Murdoch R.W."/>
            <person name="Higgins S."/>
            <person name="Loffler F."/>
        </authorList>
    </citation>
    <scope>NUCLEOTIDE SEQUENCE</scope>
</reference>
<evidence type="ECO:0008006" key="2">
    <source>
        <dbReference type="Google" id="ProtNLM"/>
    </source>
</evidence>
<dbReference type="InterPro" id="IPR011990">
    <property type="entry name" value="TPR-like_helical_dom_sf"/>
</dbReference>